<evidence type="ECO:0000256" key="1">
    <source>
        <dbReference type="SAM" id="MobiDB-lite"/>
    </source>
</evidence>
<evidence type="ECO:0000313" key="3">
    <source>
        <dbReference type="Proteomes" id="UP000095210"/>
    </source>
</evidence>
<dbReference type="InterPro" id="IPR045596">
    <property type="entry name" value="DUF6459"/>
</dbReference>
<dbReference type="Pfam" id="PF20060">
    <property type="entry name" value="DUF6459"/>
    <property type="match status" value="1"/>
</dbReference>
<protein>
    <submittedName>
        <fullName evidence="2">Uncharacterized protein</fullName>
    </submittedName>
</protein>
<reference evidence="3" key="1">
    <citation type="submission" date="2016-03" db="EMBL/GenBank/DDBJ databases">
        <title>Complete genome sequence of the type strain Actinoalloteichus hymeniacidonis DSM 45092.</title>
        <authorList>
            <person name="Schaffert L."/>
            <person name="Albersmeier A."/>
            <person name="Winkler A."/>
            <person name="Kalinowski J."/>
            <person name="Zotchev S."/>
            <person name="Ruckert C."/>
        </authorList>
    </citation>
    <scope>NUCLEOTIDE SEQUENCE [LARGE SCALE GENOMIC DNA]</scope>
    <source>
        <strain evidence="3">HPA177(T) (DSM 45092(T))</strain>
    </source>
</reference>
<dbReference type="Proteomes" id="UP000095210">
    <property type="component" value="Chromosome"/>
</dbReference>
<dbReference type="AlphaFoldDB" id="A0AAC9N118"/>
<dbReference type="EMBL" id="CP014859">
    <property type="protein sequence ID" value="AOS65431.1"/>
    <property type="molecule type" value="Genomic_DNA"/>
</dbReference>
<dbReference type="RefSeq" id="WP_069852027.1">
    <property type="nucleotide sequence ID" value="NZ_CP014859.1"/>
</dbReference>
<name>A0AAC9N118_9PSEU</name>
<gene>
    <name evidence="2" type="ORF">TL08_23255</name>
</gene>
<accession>A0AAC9N118</accession>
<evidence type="ECO:0000313" key="2">
    <source>
        <dbReference type="EMBL" id="AOS65431.1"/>
    </source>
</evidence>
<dbReference type="KEGG" id="ahm:TL08_23255"/>
<organism evidence="2 3">
    <name type="scientific">Actinoalloteichus hymeniacidonis</name>
    <dbReference type="NCBI Taxonomy" id="340345"/>
    <lineage>
        <taxon>Bacteria</taxon>
        <taxon>Bacillati</taxon>
        <taxon>Actinomycetota</taxon>
        <taxon>Actinomycetes</taxon>
        <taxon>Pseudonocardiales</taxon>
        <taxon>Pseudonocardiaceae</taxon>
        <taxon>Actinoalloteichus</taxon>
    </lineage>
</organism>
<sequence length="229" mass="24616">MTALLCSEDTAELWRPVFAGLVLQDPVSTAGCPDPPPGPEVAARTAAARSAVAFETAGLDVDGARPESVPRPMLRRLAEVTGGSAPPIEVTPRSVSRSAAPDPSDRHRPSAHRIARQTLHALVEILDGRRSRAQLGRLLIPELHGRITPRVGHAPGRIPPSRLLRVHAQQVGERAIEATAPVRIRDRVAAIALRLELRGARWLGTELQLPPLTGLGRGRPVAQDGRRPR</sequence>
<keyword evidence="3" id="KW-1185">Reference proteome</keyword>
<proteinExistence type="predicted"/>
<feature type="region of interest" description="Disordered" evidence="1">
    <location>
        <begin position="78"/>
        <end position="110"/>
    </location>
</feature>